<dbReference type="Pfam" id="PF12627">
    <property type="entry name" value="PolyA_pol_RNAbd"/>
    <property type="match status" value="1"/>
</dbReference>
<evidence type="ECO:0000313" key="11">
    <source>
        <dbReference type="EMBL" id="GEP61976.1"/>
    </source>
</evidence>
<sequence length="395" mass="43033">MTPPWMNEAPVRTLLAALAGGGITARFVGGCVRDWVLDRPISDIDIAVDKAPETVTKVLEAADIKVVPTGLKHGTVTAIVKSRPFEITTLRRDVETDGRRAIVAFTDDWRTDAERRDFTFNALYAEPDGTIHDYFDGQVDLLAGRVRFIGDPEQRIAEDRLRVLRFFRFHARFGKPPFHGPSFDACRRNAATVSGLSGERVAKELLRTLDAPGGADAFDAMLEAGVLDHWLPEYAGSTRLRALAAREGAAREEKADALRRLAAILPVDANATAIGKRLRLSTQDSVRLQLMLDPGNAIDTTNLRASLYRLGTKLFIDRVLLDAPGDWRAALALAGSWTPPELPIGGNDALALGLKPGPKVGALIEAVERWWVAGDFSADRAACLAELKRLADAQA</sequence>
<dbReference type="Proteomes" id="UP000321058">
    <property type="component" value="Unassembled WGS sequence"/>
</dbReference>
<dbReference type="OrthoDB" id="9805698at2"/>
<comment type="cofactor">
    <cofactor evidence="1">
        <name>Mg(2+)</name>
        <dbReference type="ChEBI" id="CHEBI:18420"/>
    </cofactor>
</comment>
<keyword evidence="12" id="KW-1185">Reference proteome</keyword>
<dbReference type="GO" id="GO:0016779">
    <property type="term" value="F:nucleotidyltransferase activity"/>
    <property type="evidence" value="ECO:0007669"/>
    <property type="project" value="UniProtKB-KW"/>
</dbReference>
<evidence type="ECO:0000256" key="1">
    <source>
        <dbReference type="ARBA" id="ARBA00001946"/>
    </source>
</evidence>
<evidence type="ECO:0000256" key="8">
    <source>
        <dbReference type="RuleBase" id="RU003953"/>
    </source>
</evidence>
<feature type="domain" description="Poly A polymerase head" evidence="9">
    <location>
        <begin position="25"/>
        <end position="147"/>
    </location>
</feature>
<dbReference type="GO" id="GO:0046872">
    <property type="term" value="F:metal ion binding"/>
    <property type="evidence" value="ECO:0007669"/>
    <property type="project" value="UniProtKB-KW"/>
</dbReference>
<dbReference type="SUPFAM" id="SSF81301">
    <property type="entry name" value="Nucleotidyltransferase"/>
    <property type="match status" value="1"/>
</dbReference>
<dbReference type="GO" id="GO:0008033">
    <property type="term" value="P:tRNA processing"/>
    <property type="evidence" value="ECO:0007669"/>
    <property type="project" value="UniProtKB-KW"/>
</dbReference>
<dbReference type="SUPFAM" id="SSF81891">
    <property type="entry name" value="Poly A polymerase C-terminal region-like"/>
    <property type="match status" value="1"/>
</dbReference>
<dbReference type="Gene3D" id="1.10.3090.10">
    <property type="entry name" value="cca-adding enzyme, domain 2"/>
    <property type="match status" value="1"/>
</dbReference>
<keyword evidence="5" id="KW-0479">Metal-binding</keyword>
<dbReference type="Pfam" id="PF01743">
    <property type="entry name" value="PolyA_pol"/>
    <property type="match status" value="1"/>
</dbReference>
<dbReference type="AlphaFoldDB" id="A0A512NSP3"/>
<feature type="domain" description="tRNA nucleotidyltransferase/poly(A) polymerase RNA and SrmB- binding" evidence="10">
    <location>
        <begin position="183"/>
        <end position="234"/>
    </location>
</feature>
<keyword evidence="2 8" id="KW-0808">Transferase</keyword>
<keyword evidence="6" id="KW-0547">Nucleotide-binding</keyword>
<dbReference type="PANTHER" id="PTHR46173">
    <property type="entry name" value="CCA TRNA NUCLEOTIDYLTRANSFERASE 1, MITOCHONDRIAL"/>
    <property type="match status" value="1"/>
</dbReference>
<reference evidence="11 12" key="1">
    <citation type="submission" date="2019-07" db="EMBL/GenBank/DDBJ databases">
        <title>Whole genome shotgun sequence of Reyranella soli NBRC 108950.</title>
        <authorList>
            <person name="Hosoyama A."/>
            <person name="Uohara A."/>
            <person name="Ohji S."/>
            <person name="Ichikawa N."/>
        </authorList>
    </citation>
    <scope>NUCLEOTIDE SEQUENCE [LARGE SCALE GENOMIC DNA]</scope>
    <source>
        <strain evidence="11 12">NBRC 108950</strain>
    </source>
</reference>
<dbReference type="GO" id="GO:0000166">
    <property type="term" value="F:nucleotide binding"/>
    <property type="evidence" value="ECO:0007669"/>
    <property type="project" value="UniProtKB-KW"/>
</dbReference>
<dbReference type="InterPro" id="IPR032828">
    <property type="entry name" value="PolyA_RNA-bd"/>
</dbReference>
<evidence type="ECO:0000256" key="6">
    <source>
        <dbReference type="ARBA" id="ARBA00022741"/>
    </source>
</evidence>
<keyword evidence="4" id="KW-0548">Nucleotidyltransferase</keyword>
<evidence type="ECO:0000256" key="7">
    <source>
        <dbReference type="ARBA" id="ARBA00022842"/>
    </source>
</evidence>
<dbReference type="InterPro" id="IPR043519">
    <property type="entry name" value="NT_sf"/>
</dbReference>
<organism evidence="11 12">
    <name type="scientific">Reyranella soli</name>
    <dbReference type="NCBI Taxonomy" id="1230389"/>
    <lineage>
        <taxon>Bacteria</taxon>
        <taxon>Pseudomonadati</taxon>
        <taxon>Pseudomonadota</taxon>
        <taxon>Alphaproteobacteria</taxon>
        <taxon>Hyphomicrobiales</taxon>
        <taxon>Reyranellaceae</taxon>
        <taxon>Reyranella</taxon>
    </lineage>
</organism>
<evidence type="ECO:0000256" key="2">
    <source>
        <dbReference type="ARBA" id="ARBA00022679"/>
    </source>
</evidence>
<name>A0A512NSP3_9HYPH</name>
<dbReference type="RefSeq" id="WP_147157247.1">
    <property type="nucleotide sequence ID" value="NZ_BKAJ01000282.1"/>
</dbReference>
<keyword evidence="3" id="KW-0819">tRNA processing</keyword>
<evidence type="ECO:0000256" key="4">
    <source>
        <dbReference type="ARBA" id="ARBA00022695"/>
    </source>
</evidence>
<dbReference type="InterPro" id="IPR050264">
    <property type="entry name" value="Bact_CCA-adding_enz_type3_sf"/>
</dbReference>
<accession>A0A512NSP3</accession>
<keyword evidence="7" id="KW-0460">Magnesium</keyword>
<dbReference type="PANTHER" id="PTHR46173:SF1">
    <property type="entry name" value="CCA TRNA NUCLEOTIDYLTRANSFERASE 1, MITOCHONDRIAL"/>
    <property type="match status" value="1"/>
</dbReference>
<gene>
    <name evidence="11" type="ORF">RSO01_91420</name>
</gene>
<comment type="caution">
    <text evidence="11">The sequence shown here is derived from an EMBL/GenBank/DDBJ whole genome shotgun (WGS) entry which is preliminary data.</text>
</comment>
<evidence type="ECO:0000259" key="9">
    <source>
        <dbReference type="Pfam" id="PF01743"/>
    </source>
</evidence>
<proteinExistence type="inferred from homology"/>
<dbReference type="InterPro" id="IPR002646">
    <property type="entry name" value="PolA_pol_head_dom"/>
</dbReference>
<dbReference type="GO" id="GO:0000049">
    <property type="term" value="F:tRNA binding"/>
    <property type="evidence" value="ECO:0007669"/>
    <property type="project" value="TreeGrafter"/>
</dbReference>
<keyword evidence="8" id="KW-0694">RNA-binding</keyword>
<evidence type="ECO:0000259" key="10">
    <source>
        <dbReference type="Pfam" id="PF12627"/>
    </source>
</evidence>
<protein>
    <submittedName>
        <fullName evidence="11">Poly(A) polymerase</fullName>
    </submittedName>
</protein>
<evidence type="ECO:0000256" key="3">
    <source>
        <dbReference type="ARBA" id="ARBA00022694"/>
    </source>
</evidence>
<dbReference type="CDD" id="cd05398">
    <property type="entry name" value="NT_ClassII-CCAase"/>
    <property type="match status" value="1"/>
</dbReference>
<comment type="similarity">
    <text evidence="8">Belongs to the tRNA nucleotidyltransferase/poly(A) polymerase family.</text>
</comment>
<dbReference type="EMBL" id="BKAJ01000282">
    <property type="protein sequence ID" value="GEP61976.1"/>
    <property type="molecule type" value="Genomic_DNA"/>
</dbReference>
<evidence type="ECO:0000313" key="12">
    <source>
        <dbReference type="Proteomes" id="UP000321058"/>
    </source>
</evidence>
<dbReference type="Gene3D" id="3.30.460.10">
    <property type="entry name" value="Beta Polymerase, domain 2"/>
    <property type="match status" value="1"/>
</dbReference>
<evidence type="ECO:0000256" key="5">
    <source>
        <dbReference type="ARBA" id="ARBA00022723"/>
    </source>
</evidence>